<proteinExistence type="predicted"/>
<dbReference type="HOGENOM" id="CLU_009683_3_0_1"/>
<evidence type="ECO:0000313" key="2">
    <source>
        <dbReference type="Proteomes" id="UP000054524"/>
    </source>
</evidence>
<dbReference type="Proteomes" id="UP000054524">
    <property type="component" value="Unassembled WGS sequence"/>
</dbReference>
<accession>A0A086IZB6</accession>
<keyword evidence="2" id="KW-1185">Reference proteome</keyword>
<comment type="caution">
    <text evidence="1">The sequence shown here is derived from an EMBL/GenBank/DDBJ whole genome shotgun (WGS) entry which is preliminary data.</text>
</comment>
<dbReference type="AlphaFoldDB" id="A0A086IZB6"/>
<gene>
    <name evidence="1" type="ORF">NESG_02003</name>
</gene>
<reference evidence="1 2" key="1">
    <citation type="journal article" date="2014" name="Genome Announc.">
        <title>Genome Sequence of the Microsporidian Species Nematocida sp1 Strain ERTm6 (ATCC PRA-372).</title>
        <authorList>
            <person name="Bakowski M.A."/>
            <person name="Priest M."/>
            <person name="Young S."/>
            <person name="Cuomo C.A."/>
            <person name="Troemel E.R."/>
        </authorList>
    </citation>
    <scope>NUCLEOTIDE SEQUENCE [LARGE SCALE GENOMIC DNA]</scope>
    <source>
        <strain evidence="1 2">ERTm6</strain>
    </source>
</reference>
<dbReference type="EMBL" id="AKIJ01000005">
    <property type="protein sequence ID" value="KFG25234.1"/>
    <property type="molecule type" value="Genomic_DNA"/>
</dbReference>
<dbReference type="GeneID" id="77676976"/>
<sequence>MDNCSVIILINCRLKKKSFFSFYMISRILLKIMMVQSVLTKISVDDIKEVHGTFIGEKQDMIINPEGPLNLLCGYIGHRNGYMHNKRFYSPEIETNYALSKKRLSSRNKQEYNFTRTPVNDKVYEDLDTKTPEDKYLSTYHMQLIKMFPSVNGDLSIEAGRADTLTNFLRAEHVKNHTKYILASLLLLSEGVDIKINIDNTGEKKKLVIKSKTDKEKVFVDVEMYAAGIDPFTNQHSDKITQKEASEIVNFYIRCRDKQFLKKEGKFAMPATREDFESGSFLNNAAFLIQTYIYEFIDTAQGYKEFVEAVYELLVDQMTKENSLSGKKKDKKNRIFSKLFLSKDTLSENIKYIRSLCNLVQAKNENAKFPFYNSSQLPQYTRVPQFKIDRTGFESSKTMYYSNCVETALLGLFCCLAYNPKTKKYETSHMGAGISDELKEFFKEYSRPTETTDFEMHKKWSKVVACLKNDKINYKQTKNELISGVANIFLAVAEITGEKKEILKLVKYIEEVCKKEDLNETQTERITNMMESIIKTLSYNKDVEVECASMEIGERSNGNVDIFTEISIKYTFDGVENGISLDVEEGHTGLTLLALSPCESVQIQENYQEIRNIYKSMDSYTGYIVTQYVTAELNNFKKNCFTHLNDFKEKIDTILNEKTKNICKMFLIGKLIDTDRKMAIIDAFMIYTIEEYLAPNDPLTRFTSNILGSLTLNDSITWCQVIKMLPFHGNWQKYFPKLGFKPGEHLSEVEIFQLDLSYVYQSIVIHYPVSFSVKTLCNYLKIDMVNRNLHYSLLYSSANRELFNTIQNEGSIRDLLEIRSVIEETKKTDDLGWTNFVYISWFIHACTNLRPTSSEFLKLTYNFICKDDLQSTDRFKDGLFDSHIKKTFYTLKEKKSLLCSEDDIISVIAYSRLLNYFESSISPEYLNNPIQVRWRYII</sequence>
<dbReference type="RefSeq" id="XP_052903789.1">
    <property type="nucleotide sequence ID" value="XM_053049618.1"/>
</dbReference>
<organism evidence="1 2">
    <name type="scientific">Nematocida ausubeli (strain ATCC PRA-371 / ERTm2)</name>
    <name type="common">Nematode killer fungus</name>
    <dbReference type="NCBI Taxonomy" id="1913371"/>
    <lineage>
        <taxon>Eukaryota</taxon>
        <taxon>Fungi</taxon>
        <taxon>Fungi incertae sedis</taxon>
        <taxon>Microsporidia</taxon>
        <taxon>Nematocida</taxon>
    </lineage>
</organism>
<name>A0A086IZB6_NEMA1</name>
<evidence type="ECO:0000313" key="1">
    <source>
        <dbReference type="EMBL" id="KFG25234.1"/>
    </source>
</evidence>
<protein>
    <submittedName>
        <fullName evidence="1">Uncharacterized protein</fullName>
    </submittedName>
</protein>